<accession>A0A914VZE3</accession>
<dbReference type="Proteomes" id="UP000887566">
    <property type="component" value="Unplaced"/>
</dbReference>
<protein>
    <submittedName>
        <fullName evidence="2">Uncharacterized protein</fullName>
    </submittedName>
</protein>
<proteinExistence type="predicted"/>
<evidence type="ECO:0000313" key="2">
    <source>
        <dbReference type="WBParaSite" id="PSAMB.scaffold2889size20718.g19520.t1"/>
    </source>
</evidence>
<sequence>MCELNGAVNISNCLISTLPAPVLVRSLSDLASCRVQLSYLLVGLEERRGAGRQQQIFADPGVVEIGLNCVNFASRVSATGTMTEGTDDKRGQRLHNLINEVRFRLTMVDFRADVQHSASNDPLTRRKFSAFQLSQLCVILDRIEHS</sequence>
<keyword evidence="1" id="KW-1185">Reference proteome</keyword>
<evidence type="ECO:0000313" key="1">
    <source>
        <dbReference type="Proteomes" id="UP000887566"/>
    </source>
</evidence>
<name>A0A914VZE3_9BILA</name>
<reference evidence="2" key="1">
    <citation type="submission" date="2022-11" db="UniProtKB">
        <authorList>
            <consortium name="WormBaseParasite"/>
        </authorList>
    </citation>
    <scope>IDENTIFICATION</scope>
</reference>
<dbReference type="WBParaSite" id="PSAMB.scaffold2889size20718.g19520.t1">
    <property type="protein sequence ID" value="PSAMB.scaffold2889size20718.g19520.t1"/>
    <property type="gene ID" value="PSAMB.scaffold2889size20718.g19520"/>
</dbReference>
<organism evidence="1 2">
    <name type="scientific">Plectus sambesii</name>
    <dbReference type="NCBI Taxonomy" id="2011161"/>
    <lineage>
        <taxon>Eukaryota</taxon>
        <taxon>Metazoa</taxon>
        <taxon>Ecdysozoa</taxon>
        <taxon>Nematoda</taxon>
        <taxon>Chromadorea</taxon>
        <taxon>Plectida</taxon>
        <taxon>Plectina</taxon>
        <taxon>Plectoidea</taxon>
        <taxon>Plectidae</taxon>
        <taxon>Plectus</taxon>
    </lineage>
</organism>
<dbReference type="AlphaFoldDB" id="A0A914VZE3"/>